<sequence>MRRSAFALALVLLVVAGCTTGEQGGGHGGGGNIALDGPGEPGTASTAGHCGGLWYAIGDRPTERELEAAAGRYGVVVLNAWEVDALRRLKELDPDITVLVYKDFSSTRDYAGAVQDDGSDAEHQPTGIGFAAAESDNPEWFATDTDGNRIEWDGYPQHWQMTVWEPSYQQAWADAVTDEVVENGWDGVFADNDFATLRFYSDAVLEGTDSAAETDQLIRDGLDEMITVVGERLAGEGKKLVPNVSEARLYPGRWLEHSRFGGAMEENFAQRADDRLLTWEGSGWTELLETAADPDRLTLLVTAGDDRAAETGAAGAALLAGPGVCWSAAHEVGYKEPEWTVAQAADLGAPRGDAEATDEGAWMREFERGYAVVNPTSEDLDVPLPNGLTDLNGAPVGTTLTVPAADGLVLVEGSGE</sequence>
<dbReference type="InterPro" id="IPR013785">
    <property type="entry name" value="Aldolase_TIM"/>
</dbReference>
<dbReference type="InterPro" id="IPR029455">
    <property type="entry name" value="GHL15"/>
</dbReference>
<accession>A0ABT1A5F0</accession>
<dbReference type="EMBL" id="JAGSOV010000053">
    <property type="protein sequence ID" value="MCO1658247.1"/>
    <property type="molecule type" value="Genomic_DNA"/>
</dbReference>
<dbReference type="PROSITE" id="PS51257">
    <property type="entry name" value="PROKAR_LIPOPROTEIN"/>
    <property type="match status" value="1"/>
</dbReference>
<dbReference type="Pfam" id="PF14885">
    <property type="entry name" value="GHL15"/>
    <property type="match status" value="1"/>
</dbReference>
<proteinExistence type="predicted"/>
<feature type="chain" id="PRO_5046780885" description="Glycosyl hydrolase-like family 15 (GHL15) protein" evidence="1">
    <location>
        <begin position="21"/>
        <end position="416"/>
    </location>
</feature>
<feature type="signal peptide" evidence="1">
    <location>
        <begin position="1"/>
        <end position="20"/>
    </location>
</feature>
<gene>
    <name evidence="2" type="ORF">KDL28_24605</name>
</gene>
<reference evidence="2" key="1">
    <citation type="submission" date="2021-04" db="EMBL/GenBank/DDBJ databases">
        <title>Pseudonocardia sp. nov., isolated from sandy soil of mangrove forest.</title>
        <authorList>
            <person name="Zan Z."/>
            <person name="Huang R."/>
            <person name="Liu W."/>
        </authorList>
    </citation>
    <scope>NUCLEOTIDE SEQUENCE</scope>
    <source>
        <strain evidence="2">S2-4</strain>
    </source>
</reference>
<evidence type="ECO:0000313" key="2">
    <source>
        <dbReference type="EMBL" id="MCO1658247.1"/>
    </source>
</evidence>
<dbReference type="Gene3D" id="3.20.20.70">
    <property type="entry name" value="Aldolase class I"/>
    <property type="match status" value="1"/>
</dbReference>
<evidence type="ECO:0000256" key="1">
    <source>
        <dbReference type="SAM" id="SignalP"/>
    </source>
</evidence>
<keyword evidence="3" id="KW-1185">Reference proteome</keyword>
<dbReference type="Proteomes" id="UP001165283">
    <property type="component" value="Unassembled WGS sequence"/>
</dbReference>
<keyword evidence="1" id="KW-0732">Signal</keyword>
<dbReference type="RefSeq" id="WP_252441989.1">
    <property type="nucleotide sequence ID" value="NZ_JAGSOV010000053.1"/>
</dbReference>
<evidence type="ECO:0000313" key="3">
    <source>
        <dbReference type="Proteomes" id="UP001165283"/>
    </source>
</evidence>
<organism evidence="2 3">
    <name type="scientific">Pseudonocardia humida</name>
    <dbReference type="NCBI Taxonomy" id="2800819"/>
    <lineage>
        <taxon>Bacteria</taxon>
        <taxon>Bacillati</taxon>
        <taxon>Actinomycetota</taxon>
        <taxon>Actinomycetes</taxon>
        <taxon>Pseudonocardiales</taxon>
        <taxon>Pseudonocardiaceae</taxon>
        <taxon>Pseudonocardia</taxon>
    </lineage>
</organism>
<name>A0ABT1A5F0_9PSEU</name>
<evidence type="ECO:0008006" key="4">
    <source>
        <dbReference type="Google" id="ProtNLM"/>
    </source>
</evidence>
<protein>
    <recommendedName>
        <fullName evidence="4">Glycosyl hydrolase-like family 15 (GHL15) protein</fullName>
    </recommendedName>
</protein>
<comment type="caution">
    <text evidence="2">The sequence shown here is derived from an EMBL/GenBank/DDBJ whole genome shotgun (WGS) entry which is preliminary data.</text>
</comment>